<keyword evidence="6" id="KW-0012">Acyltransferase</keyword>
<dbReference type="CDD" id="cd02440">
    <property type="entry name" value="AdoMet_MTases"/>
    <property type="match status" value="1"/>
</dbReference>
<name>A0ABY6BCD6_9GAMM</name>
<dbReference type="PANTHER" id="PTHR43775:SF51">
    <property type="entry name" value="INACTIVE PHENOLPHTHIOCEROL SYNTHESIS POLYKETIDE SYNTHASE TYPE I PKS1-RELATED"/>
    <property type="match status" value="1"/>
</dbReference>
<dbReference type="InterPro" id="IPR014030">
    <property type="entry name" value="Ketoacyl_synth_N"/>
</dbReference>
<dbReference type="Gene3D" id="3.40.50.150">
    <property type="entry name" value="Vaccinia Virus protein VP39"/>
    <property type="match status" value="1"/>
</dbReference>
<feature type="domain" description="Ketosynthase family 3 (KS3)" evidence="5">
    <location>
        <begin position="3"/>
        <end position="424"/>
    </location>
</feature>
<dbReference type="InterPro" id="IPR029063">
    <property type="entry name" value="SAM-dependent_MTases_sf"/>
</dbReference>
<evidence type="ECO:0000313" key="7">
    <source>
        <dbReference type="Proteomes" id="UP001064632"/>
    </source>
</evidence>
<dbReference type="PANTHER" id="PTHR43775">
    <property type="entry name" value="FATTY ACID SYNTHASE"/>
    <property type="match status" value="1"/>
</dbReference>
<dbReference type="PROSITE" id="PS52004">
    <property type="entry name" value="KS3_2"/>
    <property type="match status" value="1"/>
</dbReference>
<reference evidence="6" key="1">
    <citation type="submission" date="2022-09" db="EMBL/GenBank/DDBJ databases">
        <title>Tahibacter sp. nov., isolated from a fresh water.</title>
        <authorList>
            <person name="Baek J.H."/>
            <person name="Lee J.K."/>
            <person name="Kim J.M."/>
            <person name="Jeon C.O."/>
        </authorList>
    </citation>
    <scope>NUCLEOTIDE SEQUENCE</scope>
    <source>
        <strain evidence="6">W38</strain>
    </source>
</reference>
<dbReference type="InterPro" id="IPR013968">
    <property type="entry name" value="PKS_KR"/>
</dbReference>
<keyword evidence="3" id="KW-0597">Phosphoprotein</keyword>
<dbReference type="Pfam" id="PF16197">
    <property type="entry name" value="KAsynt_C_assoc"/>
    <property type="match status" value="1"/>
</dbReference>
<dbReference type="CDD" id="cd00833">
    <property type="entry name" value="PKS"/>
    <property type="match status" value="1"/>
</dbReference>
<dbReference type="InterPro" id="IPR001227">
    <property type="entry name" value="Ac_transferase_dom_sf"/>
</dbReference>
<dbReference type="Gene3D" id="3.40.50.720">
    <property type="entry name" value="NAD(P)-binding Rossmann-like Domain"/>
    <property type="match status" value="2"/>
</dbReference>
<sequence>MSTDRIAIIGMAVRCSGAADRDQFWQLVLEGRQSARLARPRETEVPAPLAGREDFVPLSNPVVDFDRFDAAFFGFGEREAEVMDPQRRMLFETAWAAFEDAGQVPGAARTGTYVAVNQSEYFLLNLASRPDLFDVLGGMLLGTMNGQDFPATHLAYKFDLRGPALNINTACSGSLVAVHSAVNALLSHECDLAVAGGASLVLAQRFGYVHKTGGINSRQGRCRPFDADADGTIPGSGAAVVLLKRLDDALRDGDPIHAVIRGTAVNNDGAGKVGFTAPSRDGQVEVIREALAVADVEPDQLGFLETHGTGTALGDALELDALQAVFGTRHADRPLMLGALKASTGHLNAAAGASALIKTVLALVHQCVPPLANFARSPAQVDLDQGPLRAPRRALPWPAEAGPRLAGVSSFGIGGTNAHVIVEEAPPAHVLRASARPQVLVASARTAPSLRDTVERLVPEVTRNQGALADIAYTLAVGRKTHAWRSAAVGADATAVGRSLRDAVQAPACAEEGIGPVAFLIAGQGENCVAGLRALYQWEEAFRRSVDQCREYLVAIDAVHQTVFWNDVLQSPDPLPPRFDDTDYQQPLLFVFAYAQARLLESWGVRPACVMGHSLGEYVAACLAGLFSLDDALRLVHARGIAMQATPPGEMLAVFCPEAAAIGFATRSGADIAACNGAMNQVLAGSATQIADVERWALEDGWQSRRLRVTRAFHSHLIEPALDALRSSLSMVRFGALKVPLVGNLDAAWNTGRELADVACWVAHARQAVRFADSLQTLAARGIRTVLEIGPGTTLTRLAQAHATAANLPLRIADIPGAAHDTTVVAYRRLAGFWCAGGEVNWRAFYSGESRRRIHLPGYAFERRRYWIERAAAPCATPQDECAGWLYRPVWRPCDLRLSPGGDTASWLVFDDGSVDGLAGLCEILRGQGHGVVRIAPGSQFAVLAQKVTMRGGGDDLIRLATYLAATGSGNHRILYGWSLAQNRGGAGDLSFLLGLSRHVLRSGDRPAGDVLAVIALSSGQDGEVEPTRAALAGALRVIAQEVSGVRTRFIVVDNSSELSCVPAAVGGTESFRELWLSAQWMARDYIPARPEETAAAQAFRPDGKYLVVGGQGKVGQILTTALSAQMPLQLALLGRHPLPAGSGVEEIDLTRPRVDARRIVLAAAGFVRAPAADDTAIAAAHDALARLSVAIVQAYVARHLPRFAPGARYRVAEVAATLCPATPLRRIAQVMVRVLVDGGVFIRDEDTVVVATVDGHPPAQIERELALAHPDFAGPARRLLHCAAHFDDVLHGRRSGVSVLYPDGSARFLRATAPGHLAQRDFRDAVDRLRRTLTELAASTGGRPLRILEIGGGNGSLTRQLAPLLNTLNVSYCFTDIGPSFVQGGRRLAAENGYEWISARVFDIEGEPASQGFSPGEFDVIIGFNVLHIAARLERAIDNLSTLLSAGGTFALVETMQWMPWTELVWGLTDDWWRYEDLELRSDGPLLEASAWQHVFEKMGFAVSRVVARQGAADGLVLAAVPPPDRCAAILSSSEAAAQRGAHLRRLVNAGSTVVYYRGDASDPEDVRRLQDALLHRFGALDGVVYAATTGMRAMALLDDIDQRHVGAELAIKADGLVHLDSLCAALRPAFVAVMSSMSSILGGIGHFGYATANGFQDAWCRNRATHTGTRWFAVNWDAWGDADKTFGASVARHGMGSDEAVRALCSALRCQPGQWLVSRHSLDERMDQWLGRAATSGPSTDRDAAAAPGGNESILQQMIALWRELLGRGSPVEASSDFRALGGFAAGGAAGQSGAQPVWQTCQPRRIRARTDRCSSGVAGGGAARFVDAVGHVGAQRWGGCVGLHPSGWWGNPVLSLACGCAGRRTHDPCGAVTPLCA</sequence>
<dbReference type="InterPro" id="IPR032821">
    <property type="entry name" value="PKS_assoc"/>
</dbReference>
<keyword evidence="7" id="KW-1185">Reference proteome</keyword>
<dbReference type="SMART" id="SM00827">
    <property type="entry name" value="PKS_AT"/>
    <property type="match status" value="1"/>
</dbReference>
<comment type="similarity">
    <text evidence="1">Belongs to the short-chain dehydrogenases/reductases (SDR) family.</text>
</comment>
<protein>
    <submittedName>
        <fullName evidence="6">Acyltransferase domain-containing protein</fullName>
    </submittedName>
</protein>
<dbReference type="Pfam" id="PF00698">
    <property type="entry name" value="Acyl_transf_1"/>
    <property type="match status" value="1"/>
</dbReference>
<dbReference type="Gene3D" id="3.40.47.10">
    <property type="match status" value="1"/>
</dbReference>
<dbReference type="InterPro" id="IPR057326">
    <property type="entry name" value="KR_dom"/>
</dbReference>
<dbReference type="SUPFAM" id="SSF53335">
    <property type="entry name" value="S-adenosyl-L-methionine-dependent methyltransferases"/>
    <property type="match status" value="1"/>
</dbReference>
<dbReference type="Gene3D" id="3.30.70.3290">
    <property type="match status" value="1"/>
</dbReference>
<dbReference type="Pfam" id="PF08242">
    <property type="entry name" value="Methyltransf_12"/>
    <property type="match status" value="1"/>
</dbReference>
<dbReference type="InterPro" id="IPR036291">
    <property type="entry name" value="NAD(P)-bd_dom_sf"/>
</dbReference>
<evidence type="ECO:0000313" key="6">
    <source>
        <dbReference type="EMBL" id="UXI66281.1"/>
    </source>
</evidence>
<evidence type="ECO:0000256" key="3">
    <source>
        <dbReference type="ARBA" id="ARBA00022553"/>
    </source>
</evidence>
<dbReference type="InterPro" id="IPR014043">
    <property type="entry name" value="Acyl_transferase_dom"/>
</dbReference>
<gene>
    <name evidence="6" type="ORF">N4264_16160</name>
</gene>
<dbReference type="InterPro" id="IPR014031">
    <property type="entry name" value="Ketoacyl_synth_C"/>
</dbReference>
<keyword evidence="2" id="KW-0596">Phosphopantetheine</keyword>
<evidence type="ECO:0000256" key="1">
    <source>
        <dbReference type="ARBA" id="ARBA00006484"/>
    </source>
</evidence>
<dbReference type="Pfam" id="PF08659">
    <property type="entry name" value="KR"/>
    <property type="match status" value="1"/>
</dbReference>
<dbReference type="InterPro" id="IPR016035">
    <property type="entry name" value="Acyl_Trfase/lysoPLipase"/>
</dbReference>
<dbReference type="InterPro" id="IPR020841">
    <property type="entry name" value="PKS_Beta-ketoAc_synthase_dom"/>
</dbReference>
<dbReference type="Proteomes" id="UP001064632">
    <property type="component" value="Chromosome"/>
</dbReference>
<dbReference type="EMBL" id="CP104694">
    <property type="protein sequence ID" value="UXI66281.1"/>
    <property type="molecule type" value="Genomic_DNA"/>
</dbReference>
<evidence type="ECO:0000259" key="5">
    <source>
        <dbReference type="PROSITE" id="PS52004"/>
    </source>
</evidence>
<dbReference type="SMART" id="SM00825">
    <property type="entry name" value="PKS_KS"/>
    <property type="match status" value="1"/>
</dbReference>
<dbReference type="InterPro" id="IPR013217">
    <property type="entry name" value="Methyltransf_12"/>
</dbReference>
<proteinExistence type="inferred from homology"/>
<accession>A0ABY6BCD6</accession>
<dbReference type="SUPFAM" id="SSF52151">
    <property type="entry name" value="FabD/lysophospholipase-like"/>
    <property type="match status" value="1"/>
</dbReference>
<keyword evidence="4" id="KW-0808">Transferase</keyword>
<evidence type="ECO:0000256" key="4">
    <source>
        <dbReference type="ARBA" id="ARBA00022679"/>
    </source>
</evidence>
<dbReference type="InterPro" id="IPR050091">
    <property type="entry name" value="PKS_NRPS_Biosynth_Enz"/>
</dbReference>
<organism evidence="6 7">
    <name type="scientific">Tahibacter amnicola</name>
    <dbReference type="NCBI Taxonomy" id="2976241"/>
    <lineage>
        <taxon>Bacteria</taxon>
        <taxon>Pseudomonadati</taxon>
        <taxon>Pseudomonadota</taxon>
        <taxon>Gammaproteobacteria</taxon>
        <taxon>Lysobacterales</taxon>
        <taxon>Rhodanobacteraceae</taxon>
        <taxon>Tahibacter</taxon>
    </lineage>
</organism>
<dbReference type="GO" id="GO:0016746">
    <property type="term" value="F:acyltransferase activity"/>
    <property type="evidence" value="ECO:0007669"/>
    <property type="project" value="UniProtKB-KW"/>
</dbReference>
<dbReference type="Pfam" id="PF00109">
    <property type="entry name" value="ketoacyl-synt"/>
    <property type="match status" value="1"/>
</dbReference>
<dbReference type="Pfam" id="PF02801">
    <property type="entry name" value="Ketoacyl-synt_C"/>
    <property type="match status" value="1"/>
</dbReference>
<dbReference type="SMART" id="SM00822">
    <property type="entry name" value="PKS_KR"/>
    <property type="match status" value="1"/>
</dbReference>
<dbReference type="SUPFAM" id="SSF53901">
    <property type="entry name" value="Thiolase-like"/>
    <property type="match status" value="1"/>
</dbReference>
<dbReference type="InterPro" id="IPR016039">
    <property type="entry name" value="Thiolase-like"/>
</dbReference>
<dbReference type="Gene3D" id="3.40.366.10">
    <property type="entry name" value="Malonyl-Coenzyme A Acyl Carrier Protein, domain 2"/>
    <property type="match status" value="1"/>
</dbReference>
<dbReference type="SUPFAM" id="SSF51735">
    <property type="entry name" value="NAD(P)-binding Rossmann-fold domains"/>
    <property type="match status" value="2"/>
</dbReference>
<evidence type="ECO:0000256" key="2">
    <source>
        <dbReference type="ARBA" id="ARBA00022450"/>
    </source>
</evidence>